<name>A0AA40ECC1_9PEZI</name>
<proteinExistence type="predicted"/>
<comment type="caution">
    <text evidence="2">The sequence shown here is derived from an EMBL/GenBank/DDBJ whole genome shotgun (WGS) entry which is preliminary data.</text>
</comment>
<feature type="compositionally biased region" description="Polar residues" evidence="1">
    <location>
        <begin position="258"/>
        <end position="268"/>
    </location>
</feature>
<dbReference type="AlphaFoldDB" id="A0AA40ECC1"/>
<evidence type="ECO:0000313" key="3">
    <source>
        <dbReference type="Proteomes" id="UP001172102"/>
    </source>
</evidence>
<dbReference type="EMBL" id="JAUKUA010000001">
    <property type="protein sequence ID" value="KAK0732186.1"/>
    <property type="molecule type" value="Genomic_DNA"/>
</dbReference>
<protein>
    <recommendedName>
        <fullName evidence="4">Clr5 domain-containing protein</fullName>
    </recommendedName>
</protein>
<evidence type="ECO:0000313" key="2">
    <source>
        <dbReference type="EMBL" id="KAK0732186.1"/>
    </source>
</evidence>
<evidence type="ECO:0008006" key="4">
    <source>
        <dbReference type="Google" id="ProtNLM"/>
    </source>
</evidence>
<feature type="compositionally biased region" description="Polar residues" evidence="1">
    <location>
        <begin position="72"/>
        <end position="82"/>
    </location>
</feature>
<keyword evidence="3" id="KW-1185">Reference proteome</keyword>
<gene>
    <name evidence="2" type="ORF">B0H67DRAFT_95157</name>
</gene>
<organism evidence="2 3">
    <name type="scientific">Lasiosphaeris hirsuta</name>
    <dbReference type="NCBI Taxonomy" id="260670"/>
    <lineage>
        <taxon>Eukaryota</taxon>
        <taxon>Fungi</taxon>
        <taxon>Dikarya</taxon>
        <taxon>Ascomycota</taxon>
        <taxon>Pezizomycotina</taxon>
        <taxon>Sordariomycetes</taxon>
        <taxon>Sordariomycetidae</taxon>
        <taxon>Sordariales</taxon>
        <taxon>Lasiosphaeriaceae</taxon>
        <taxon>Lasiosphaeris</taxon>
    </lineage>
</organism>
<feature type="compositionally biased region" description="Polar residues" evidence="1">
    <location>
        <begin position="196"/>
        <end position="227"/>
    </location>
</feature>
<feature type="compositionally biased region" description="Polar residues" evidence="1">
    <location>
        <begin position="117"/>
        <end position="130"/>
    </location>
</feature>
<sequence length="859" mass="93915">MGRTSRSPVRSIYADDARRPHEVYADQAQVLTVALELTPSRRKQYVLQFERWGVHKYKRSHAASNAAESSNDITESGTSDVSPASDLPRHVLAARSKRRPPPPPSKERQASPATYPGAQSSSIDPTQQLRPSEKLETRPPPPPPKKRQKLETFVLQKESQKEWGNIGEAFSSSSNINSNTNTNSISDSNGNSNTSLASPDTSMTDLDFPSASSRPESQSPGNTLEQTEQVEKNMADIRSRQQTWLFPVSLSIETWRGQSDSITHTRASSSEEHQIRPPSLRGITPESTGLADISPDPTGLLHSSRSKGKGVDYSEWSPRSSQRRSTSREEPLSVAVIDCSEPADTFSYDQILTINITADLLLHTHCYQDAFELYVLLVKWTQARPSCKFVDELATYAVLGCARSAITDAHISITQNLLNQRLARRPAYAVDTAETFLCRSILSNLYWRNGDKANAQIHKNLALRSQMVETRSLSCLADLPNRSLHLVTYQVLTQVLVDEGGRACIPAIKDSMVCLPKGPFGYSRGKLSNSVLRDCLSWLQHAISSRSIDASWKNLRTLDGKNSLRTGFVTLFCTIWGALRQRIEANKVPSWAQEAQFSLGISPTETLAAITIVLQHNAASELRIIGADFPYHYLDEVRKAVDKALLLPPLKLATTFLDALGDIKRLFRPGATTEQKAYNTLARDYVRAFVQKQLHLTLPPMMIPTTTTTTTTTATQDRAAFMAPQTDHGSAVGNGSDLFPAFAESLRSRDLQSMEALREHIDDGLQAALSKMSLELPSAALHGGSGGGEGASSIVSWRSLEGGLQGFGPFAGSGSGGFGSLVSVVPGEAGVVGRGVVEMLRGRLGEVEEVVGGWRQAVH</sequence>
<feature type="compositionally biased region" description="Low complexity" evidence="1">
    <location>
        <begin position="62"/>
        <end position="71"/>
    </location>
</feature>
<feature type="compositionally biased region" description="Low complexity" evidence="1">
    <location>
        <begin position="171"/>
        <end position="195"/>
    </location>
</feature>
<dbReference type="Proteomes" id="UP001172102">
    <property type="component" value="Unassembled WGS sequence"/>
</dbReference>
<feature type="region of interest" description="Disordered" evidence="1">
    <location>
        <begin position="56"/>
        <end position="229"/>
    </location>
</feature>
<feature type="region of interest" description="Disordered" evidence="1">
    <location>
        <begin position="258"/>
        <end position="327"/>
    </location>
</feature>
<accession>A0AA40ECC1</accession>
<evidence type="ECO:0000256" key="1">
    <source>
        <dbReference type="SAM" id="MobiDB-lite"/>
    </source>
</evidence>
<reference evidence="2" key="1">
    <citation type="submission" date="2023-06" db="EMBL/GenBank/DDBJ databases">
        <title>Genome-scale phylogeny and comparative genomics of the fungal order Sordariales.</title>
        <authorList>
            <consortium name="Lawrence Berkeley National Laboratory"/>
            <person name="Hensen N."/>
            <person name="Bonometti L."/>
            <person name="Westerberg I."/>
            <person name="Brannstrom I.O."/>
            <person name="Guillou S."/>
            <person name="Cros-Aarteil S."/>
            <person name="Calhoun S."/>
            <person name="Haridas S."/>
            <person name="Kuo A."/>
            <person name="Mondo S."/>
            <person name="Pangilinan J."/>
            <person name="Riley R."/>
            <person name="Labutti K."/>
            <person name="Andreopoulos B."/>
            <person name="Lipzen A."/>
            <person name="Chen C."/>
            <person name="Yanf M."/>
            <person name="Daum C."/>
            <person name="Ng V."/>
            <person name="Clum A."/>
            <person name="Steindorff A."/>
            <person name="Ohm R."/>
            <person name="Martin F."/>
            <person name="Silar P."/>
            <person name="Natvig D."/>
            <person name="Lalanne C."/>
            <person name="Gautier V."/>
            <person name="Ament-Velasquez S.L."/>
            <person name="Kruys A."/>
            <person name="Hutchinson M.I."/>
            <person name="Powell A.J."/>
            <person name="Barry K."/>
            <person name="Miller A.N."/>
            <person name="Grigoriev I.V."/>
            <person name="Debuchy R."/>
            <person name="Gladieux P."/>
            <person name="Thoren M.H."/>
            <person name="Johannesson H."/>
        </authorList>
    </citation>
    <scope>NUCLEOTIDE SEQUENCE</scope>
    <source>
        <strain evidence="2">SMH4607-1</strain>
    </source>
</reference>